<dbReference type="PaxDb" id="65489-OBART01G03070.1"/>
<organism evidence="3">
    <name type="scientific">Oryza barthii</name>
    <dbReference type="NCBI Taxonomy" id="65489"/>
    <lineage>
        <taxon>Eukaryota</taxon>
        <taxon>Viridiplantae</taxon>
        <taxon>Streptophyta</taxon>
        <taxon>Embryophyta</taxon>
        <taxon>Tracheophyta</taxon>
        <taxon>Spermatophyta</taxon>
        <taxon>Magnoliopsida</taxon>
        <taxon>Liliopsida</taxon>
        <taxon>Poales</taxon>
        <taxon>Poaceae</taxon>
        <taxon>BOP clade</taxon>
        <taxon>Oryzoideae</taxon>
        <taxon>Oryzeae</taxon>
        <taxon>Oryzinae</taxon>
        <taxon>Oryza</taxon>
    </lineage>
</organism>
<feature type="compositionally biased region" description="Acidic residues" evidence="2">
    <location>
        <begin position="219"/>
        <end position="230"/>
    </location>
</feature>
<feature type="compositionally biased region" description="Acidic residues" evidence="2">
    <location>
        <begin position="36"/>
        <end position="53"/>
    </location>
</feature>
<evidence type="ECO:0000313" key="4">
    <source>
        <dbReference type="Proteomes" id="UP000026960"/>
    </source>
</evidence>
<protein>
    <submittedName>
        <fullName evidence="3">Uncharacterized protein</fullName>
    </submittedName>
</protein>
<dbReference type="HOGENOM" id="CLU_095480_0_0_1"/>
<proteinExistence type="predicted"/>
<evidence type="ECO:0000313" key="3">
    <source>
        <dbReference type="EnsemblPlants" id="OBART01G03070.1"/>
    </source>
</evidence>
<dbReference type="Proteomes" id="UP000026960">
    <property type="component" value="Chromosome 1"/>
</dbReference>
<dbReference type="eggNOG" id="ENOG502R64C">
    <property type="taxonomic scope" value="Eukaryota"/>
</dbReference>
<name>A0A0D3EJK0_9ORYZ</name>
<feature type="region of interest" description="Disordered" evidence="2">
    <location>
        <begin position="30"/>
        <end position="112"/>
    </location>
</feature>
<keyword evidence="4" id="KW-1185">Reference proteome</keyword>
<accession>A0A0D3EJK0</accession>
<dbReference type="AlphaFoldDB" id="A0A0D3EJK0"/>
<dbReference type="EnsemblPlants" id="OBART01G03070.1">
    <property type="protein sequence ID" value="OBART01G03070.1"/>
    <property type="gene ID" value="OBART01G03070"/>
</dbReference>
<evidence type="ECO:0000256" key="1">
    <source>
        <dbReference type="SAM" id="Coils"/>
    </source>
</evidence>
<reference evidence="3" key="2">
    <citation type="submission" date="2015-03" db="UniProtKB">
        <authorList>
            <consortium name="EnsemblPlants"/>
        </authorList>
    </citation>
    <scope>IDENTIFICATION</scope>
</reference>
<feature type="compositionally biased region" description="Basic and acidic residues" evidence="2">
    <location>
        <begin position="63"/>
        <end position="82"/>
    </location>
</feature>
<feature type="coiled-coil region" evidence="1">
    <location>
        <begin position="126"/>
        <end position="195"/>
    </location>
</feature>
<feature type="region of interest" description="Disordered" evidence="2">
    <location>
        <begin position="210"/>
        <end position="230"/>
    </location>
</feature>
<keyword evidence="1" id="KW-0175">Coiled coil</keyword>
<dbReference type="Gramene" id="OBART01G03070.1">
    <property type="protein sequence ID" value="OBART01G03070.1"/>
    <property type="gene ID" value="OBART01G03070"/>
</dbReference>
<reference evidence="3" key="1">
    <citation type="journal article" date="2009" name="Rice">
        <title>De Novo Next Generation Sequencing of Plant Genomes.</title>
        <authorList>
            <person name="Rounsley S."/>
            <person name="Marri P.R."/>
            <person name="Yu Y."/>
            <person name="He R."/>
            <person name="Sisneros N."/>
            <person name="Goicoechea J.L."/>
            <person name="Lee S.J."/>
            <person name="Angelova A."/>
            <person name="Kudrna D."/>
            <person name="Luo M."/>
            <person name="Affourtit J."/>
            <person name="Desany B."/>
            <person name="Knight J."/>
            <person name="Niazi F."/>
            <person name="Egholm M."/>
            <person name="Wing R.A."/>
        </authorList>
    </citation>
    <scope>NUCLEOTIDE SEQUENCE [LARGE SCALE GENOMIC DNA]</scope>
    <source>
        <strain evidence="3">cv. IRGC 105608</strain>
    </source>
</reference>
<sequence length="230" mass="25881">MTAAAAAGGGRGDLSAAVSDEVNAWSVRFKNAAVDDGGDDDDDVDDDGEEEGGEEGKGPGGGETEKDSCVEKERPRRSRGEEVSEDDYVQAGGGLERRKRKATVTPQKVQTSKVGIKNKKVQAQYLSDLAKEAERLSQENENLRWELKFKTKDLEHAVQTVEWKNKEIEVLKKENNELKTENENYKKNAKPLRALRLCRYCKKRTTYDYRNCPKRKSDEDSDEEEEESSN</sequence>
<evidence type="ECO:0000256" key="2">
    <source>
        <dbReference type="SAM" id="MobiDB-lite"/>
    </source>
</evidence>